<dbReference type="PANTHER" id="PTHR33867:SF1">
    <property type="entry name" value="RIBOSOME MATURATION FACTOR RIMP"/>
    <property type="match status" value="1"/>
</dbReference>
<feature type="domain" description="Ribosome maturation factor RimP C-terminal" evidence="6">
    <location>
        <begin position="97"/>
        <end position="167"/>
    </location>
</feature>
<dbReference type="InterPro" id="IPR028989">
    <property type="entry name" value="RimP_N"/>
</dbReference>
<dbReference type="InterPro" id="IPR036847">
    <property type="entry name" value="RimP_C_sf"/>
</dbReference>
<keyword evidence="1 3" id="KW-0963">Cytoplasm</keyword>
<accession>A0A2T1HT87</accession>
<feature type="domain" description="Ribosome maturation factor RimP N-terminal" evidence="5">
    <location>
        <begin position="22"/>
        <end position="94"/>
    </location>
</feature>
<evidence type="ECO:0000256" key="4">
    <source>
        <dbReference type="SAM" id="MobiDB-lite"/>
    </source>
</evidence>
<dbReference type="OrthoDB" id="9805006at2"/>
<dbReference type="Gene3D" id="3.30.300.70">
    <property type="entry name" value="RimP-like superfamily, N-terminal"/>
    <property type="match status" value="1"/>
</dbReference>
<dbReference type="EMBL" id="PVZS01000011">
    <property type="protein sequence ID" value="PSC04865.1"/>
    <property type="molecule type" value="Genomic_DNA"/>
</dbReference>
<dbReference type="InterPro" id="IPR003728">
    <property type="entry name" value="Ribosome_maturation_RimP"/>
</dbReference>
<keyword evidence="2 3" id="KW-0690">Ribosome biogenesis</keyword>
<dbReference type="SUPFAM" id="SSF75420">
    <property type="entry name" value="YhbC-like, N-terminal domain"/>
    <property type="match status" value="1"/>
</dbReference>
<dbReference type="CDD" id="cd01734">
    <property type="entry name" value="YlxS_C"/>
    <property type="match status" value="1"/>
</dbReference>
<dbReference type="Proteomes" id="UP000239772">
    <property type="component" value="Unassembled WGS sequence"/>
</dbReference>
<dbReference type="InterPro" id="IPR028998">
    <property type="entry name" value="RimP_C"/>
</dbReference>
<dbReference type="HAMAP" id="MF_01077">
    <property type="entry name" value="RimP"/>
    <property type="match status" value="1"/>
</dbReference>
<dbReference type="SUPFAM" id="SSF74942">
    <property type="entry name" value="YhbC-like, C-terminal domain"/>
    <property type="match status" value="1"/>
</dbReference>
<comment type="subcellular location">
    <subcellularLocation>
        <location evidence="3">Cytoplasm</location>
    </subcellularLocation>
</comment>
<dbReference type="AlphaFoldDB" id="A0A2T1HT87"/>
<feature type="compositionally biased region" description="Acidic residues" evidence="4">
    <location>
        <begin position="187"/>
        <end position="206"/>
    </location>
</feature>
<comment type="caution">
    <text evidence="7">The sequence shown here is derived from an EMBL/GenBank/DDBJ whole genome shotgun (WGS) entry which is preliminary data.</text>
</comment>
<comment type="function">
    <text evidence="3">Required for maturation of 30S ribosomal subunits.</text>
</comment>
<dbReference type="PANTHER" id="PTHR33867">
    <property type="entry name" value="RIBOSOME MATURATION FACTOR RIMP"/>
    <property type="match status" value="1"/>
</dbReference>
<dbReference type="Pfam" id="PF17384">
    <property type="entry name" value="DUF150_C"/>
    <property type="match status" value="1"/>
</dbReference>
<comment type="similarity">
    <text evidence="3">Belongs to the RimP family.</text>
</comment>
<reference evidence="8" key="1">
    <citation type="submission" date="2018-03" db="EMBL/GenBank/DDBJ databases">
        <authorList>
            <person name="Sun L."/>
            <person name="Liu H."/>
            <person name="Chen W."/>
            <person name="Huang K."/>
            <person name="Liu W."/>
            <person name="Gao X."/>
        </authorList>
    </citation>
    <scope>NUCLEOTIDE SEQUENCE [LARGE SCALE GENOMIC DNA]</scope>
    <source>
        <strain evidence="8">SH9</strain>
    </source>
</reference>
<evidence type="ECO:0000256" key="2">
    <source>
        <dbReference type="ARBA" id="ARBA00022517"/>
    </source>
</evidence>
<dbReference type="Pfam" id="PF02576">
    <property type="entry name" value="RimP_N"/>
    <property type="match status" value="1"/>
</dbReference>
<dbReference type="GO" id="GO:0000028">
    <property type="term" value="P:ribosomal small subunit assembly"/>
    <property type="evidence" value="ECO:0007669"/>
    <property type="project" value="TreeGrafter"/>
</dbReference>
<feature type="region of interest" description="Disordered" evidence="4">
    <location>
        <begin position="182"/>
        <end position="254"/>
    </location>
</feature>
<dbReference type="NCBIfam" id="NF000932">
    <property type="entry name" value="PRK00092.2-5"/>
    <property type="match status" value="1"/>
</dbReference>
<dbReference type="GO" id="GO:0006412">
    <property type="term" value="P:translation"/>
    <property type="evidence" value="ECO:0007669"/>
    <property type="project" value="TreeGrafter"/>
</dbReference>
<keyword evidence="8" id="KW-1185">Reference proteome</keyword>
<evidence type="ECO:0000259" key="5">
    <source>
        <dbReference type="Pfam" id="PF02576"/>
    </source>
</evidence>
<evidence type="ECO:0000313" key="8">
    <source>
        <dbReference type="Proteomes" id="UP000239772"/>
    </source>
</evidence>
<gene>
    <name evidence="3" type="primary">rimP</name>
    <name evidence="7" type="ORF">SLNSH_12345</name>
</gene>
<protein>
    <recommendedName>
        <fullName evidence="3">Ribosome maturation factor RimP</fullName>
    </recommendedName>
</protein>
<dbReference type="Gene3D" id="2.30.30.180">
    <property type="entry name" value="Ribosome maturation factor RimP, C-terminal domain"/>
    <property type="match status" value="1"/>
</dbReference>
<evidence type="ECO:0000256" key="1">
    <source>
        <dbReference type="ARBA" id="ARBA00022490"/>
    </source>
</evidence>
<dbReference type="GO" id="GO:0005829">
    <property type="term" value="C:cytosol"/>
    <property type="evidence" value="ECO:0007669"/>
    <property type="project" value="TreeGrafter"/>
</dbReference>
<evidence type="ECO:0000259" key="6">
    <source>
        <dbReference type="Pfam" id="PF17384"/>
    </source>
</evidence>
<evidence type="ECO:0000313" key="7">
    <source>
        <dbReference type="EMBL" id="PSC04865.1"/>
    </source>
</evidence>
<dbReference type="RefSeq" id="WP_106337291.1">
    <property type="nucleotide sequence ID" value="NZ_PVZS01000011.1"/>
</dbReference>
<evidence type="ECO:0000256" key="3">
    <source>
        <dbReference type="HAMAP-Rule" id="MF_01077"/>
    </source>
</evidence>
<dbReference type="InterPro" id="IPR035956">
    <property type="entry name" value="RimP_N_sf"/>
</dbReference>
<organism evidence="7 8">
    <name type="scientific">Alsobacter soli</name>
    <dbReference type="NCBI Taxonomy" id="2109933"/>
    <lineage>
        <taxon>Bacteria</taxon>
        <taxon>Pseudomonadati</taxon>
        <taxon>Pseudomonadota</taxon>
        <taxon>Alphaproteobacteria</taxon>
        <taxon>Hyphomicrobiales</taxon>
        <taxon>Alsobacteraceae</taxon>
        <taxon>Alsobacter</taxon>
    </lineage>
</organism>
<proteinExistence type="inferred from homology"/>
<name>A0A2T1HT87_9HYPH</name>
<sequence>MSELDEPRLIQETGVAARVGAIVAPVLHDLGFRLVRVKISGQNGCTVQIMAERPDGTFTVDDCEAASRAISPALDVDDPLDRAYHLEISSPGIDRPLVRATDFDRWAGHIVKIEMQVAHDGRKRFRGVIVGSEEGHAVIEKTELKEGEEPRVRLPLGDIGEARLVLTDELIRESLRRGKAALRGESLDDEGEDDDVIPPDEMEAGEEIAPVPPPHSPYRGPKAKPKKAGPGPKASPKKKPNSQSRPGVSRPVKE</sequence>